<evidence type="ECO:0000313" key="9">
    <source>
        <dbReference type="Proteomes" id="UP000554837"/>
    </source>
</evidence>
<evidence type="ECO:0000256" key="6">
    <source>
        <dbReference type="SAM" id="Coils"/>
    </source>
</evidence>
<keyword evidence="4" id="KW-0472">Membrane</keyword>
<dbReference type="RefSeq" id="WP_138856479.1">
    <property type="nucleotide sequence ID" value="NZ_CP040709.1"/>
</dbReference>
<dbReference type="GO" id="GO:0015288">
    <property type="term" value="F:porin activity"/>
    <property type="evidence" value="ECO:0007669"/>
    <property type="project" value="TreeGrafter"/>
</dbReference>
<sequence length="475" mass="51438">MPASFPRLLCCLLLLTAWAGPLDAAGVGKGVGKGKARVKPATAPAVAAVATSGRCGDDEGLRLQREPASPGELQLAQTDPRAYLIQVAESAQARSKQVGVAALLAQVAQDDVRDAELAHWPEAHLTLTGLYAGSTLRGIRQSAAEEARAALQVGGPIWDWGQRKQLVEWRRQLHEAAQAARQGQAEQVALQAVALSLDRSRYTLQLQVYGQYVRKMACLVESLDAITQFDPGRSSELVQAQKQQQQAELAMVGTQDVLRSTETRLRRLLGDPLPPAASLSAVLARVPELAQLQKDLTAAPEIGAASAQAQAARHLAESVNAGQKPQVSWLAGANAARGNGHNSDWHGGVQVTIPLWRATDAPQRDAARRRAEAANLQREETLDQRQWRLQEVHDAAQNALERARRTAELLRASQQLRGATLQQWQQLGRRSLFDVMGAESDYYNLRVAQINALYDAQQAVALMGSMGRGVLALLR</sequence>
<evidence type="ECO:0000313" key="8">
    <source>
        <dbReference type="EMBL" id="MBB5206398.1"/>
    </source>
</evidence>
<reference evidence="8 9" key="1">
    <citation type="submission" date="2020-08" db="EMBL/GenBank/DDBJ databases">
        <title>Genomic Encyclopedia of Type Strains, Phase IV (KMG-IV): sequencing the most valuable type-strain genomes for metagenomic binning, comparative biology and taxonomic classification.</title>
        <authorList>
            <person name="Goeker M."/>
        </authorList>
    </citation>
    <scope>NUCLEOTIDE SEQUENCE [LARGE SCALE GENOMIC DNA]</scope>
    <source>
        <strain evidence="8 9">DSM 23958</strain>
    </source>
</reference>
<organism evidence="8 9">
    <name type="scientific">Inhella inkyongensis</name>
    <dbReference type="NCBI Taxonomy" id="392593"/>
    <lineage>
        <taxon>Bacteria</taxon>
        <taxon>Pseudomonadati</taxon>
        <taxon>Pseudomonadota</taxon>
        <taxon>Betaproteobacteria</taxon>
        <taxon>Burkholderiales</taxon>
        <taxon>Sphaerotilaceae</taxon>
        <taxon>Inhella</taxon>
    </lineage>
</organism>
<feature type="coiled-coil region" evidence="6">
    <location>
        <begin position="364"/>
        <end position="413"/>
    </location>
</feature>
<evidence type="ECO:0000256" key="2">
    <source>
        <dbReference type="ARBA" id="ARBA00022452"/>
    </source>
</evidence>
<feature type="chain" id="PRO_5032545147" evidence="7">
    <location>
        <begin position="25"/>
        <end position="475"/>
    </location>
</feature>
<keyword evidence="2" id="KW-1134">Transmembrane beta strand</keyword>
<dbReference type="GO" id="GO:1990281">
    <property type="term" value="C:efflux pump complex"/>
    <property type="evidence" value="ECO:0007669"/>
    <property type="project" value="TreeGrafter"/>
</dbReference>
<gene>
    <name evidence="8" type="ORF">HNQ51_003744</name>
</gene>
<proteinExistence type="predicted"/>
<keyword evidence="7" id="KW-0732">Signal</keyword>
<evidence type="ECO:0000256" key="3">
    <source>
        <dbReference type="ARBA" id="ARBA00022692"/>
    </source>
</evidence>
<dbReference type="GO" id="GO:0009279">
    <property type="term" value="C:cell outer membrane"/>
    <property type="evidence" value="ECO:0007669"/>
    <property type="project" value="UniProtKB-SubCell"/>
</dbReference>
<keyword evidence="9" id="KW-1185">Reference proteome</keyword>
<dbReference type="PANTHER" id="PTHR30026:SF20">
    <property type="entry name" value="OUTER MEMBRANE PROTEIN TOLC"/>
    <property type="match status" value="1"/>
</dbReference>
<feature type="signal peptide" evidence="7">
    <location>
        <begin position="1"/>
        <end position="24"/>
    </location>
</feature>
<name>A0A840SA45_9BURK</name>
<comment type="subcellular location">
    <subcellularLocation>
        <location evidence="1">Cell outer membrane</location>
    </subcellularLocation>
</comment>
<keyword evidence="6" id="KW-0175">Coiled coil</keyword>
<comment type="caution">
    <text evidence="8">The sequence shown here is derived from an EMBL/GenBank/DDBJ whole genome shotgun (WGS) entry which is preliminary data.</text>
</comment>
<keyword evidence="5" id="KW-0998">Cell outer membrane</keyword>
<dbReference type="SUPFAM" id="SSF56954">
    <property type="entry name" value="Outer membrane efflux proteins (OEP)"/>
    <property type="match status" value="1"/>
</dbReference>
<dbReference type="InterPro" id="IPR051906">
    <property type="entry name" value="TolC-like"/>
</dbReference>
<evidence type="ECO:0000256" key="7">
    <source>
        <dbReference type="SAM" id="SignalP"/>
    </source>
</evidence>
<dbReference type="GO" id="GO:0015562">
    <property type="term" value="F:efflux transmembrane transporter activity"/>
    <property type="evidence" value="ECO:0007669"/>
    <property type="project" value="InterPro"/>
</dbReference>
<keyword evidence="3" id="KW-0812">Transmembrane</keyword>
<evidence type="ECO:0000256" key="1">
    <source>
        <dbReference type="ARBA" id="ARBA00004442"/>
    </source>
</evidence>
<dbReference type="Proteomes" id="UP000554837">
    <property type="component" value="Unassembled WGS sequence"/>
</dbReference>
<accession>A0A840SA45</accession>
<protein>
    <submittedName>
        <fullName evidence="8">Outer membrane protein TolC</fullName>
    </submittedName>
</protein>
<dbReference type="Gene3D" id="1.20.1600.10">
    <property type="entry name" value="Outer membrane efflux proteins (OEP)"/>
    <property type="match status" value="1"/>
</dbReference>
<dbReference type="OrthoDB" id="8683954at2"/>
<dbReference type="EMBL" id="JACHHO010000011">
    <property type="protein sequence ID" value="MBB5206398.1"/>
    <property type="molecule type" value="Genomic_DNA"/>
</dbReference>
<evidence type="ECO:0000256" key="4">
    <source>
        <dbReference type="ARBA" id="ARBA00023136"/>
    </source>
</evidence>
<dbReference type="AlphaFoldDB" id="A0A840SA45"/>
<evidence type="ECO:0000256" key="5">
    <source>
        <dbReference type="ARBA" id="ARBA00023237"/>
    </source>
</evidence>
<dbReference type="PANTHER" id="PTHR30026">
    <property type="entry name" value="OUTER MEMBRANE PROTEIN TOLC"/>
    <property type="match status" value="1"/>
</dbReference>